<dbReference type="InterPro" id="IPR016181">
    <property type="entry name" value="Acyl_CoA_acyltransferase"/>
</dbReference>
<dbReference type="AlphaFoldDB" id="A0AAW9KB32"/>
<dbReference type="InterPro" id="IPR000182">
    <property type="entry name" value="GNAT_dom"/>
</dbReference>
<dbReference type="CDD" id="cd04301">
    <property type="entry name" value="NAT_SF"/>
    <property type="match status" value="1"/>
</dbReference>
<proteinExistence type="predicted"/>
<evidence type="ECO:0000313" key="2">
    <source>
        <dbReference type="EMBL" id="MDZ5760341.1"/>
    </source>
</evidence>
<protein>
    <submittedName>
        <fullName evidence="2">GNAT family N-acetyltransferase</fullName>
        <ecNumber evidence="2">2.3.1.-</ecNumber>
    </submittedName>
</protein>
<dbReference type="SUPFAM" id="SSF55729">
    <property type="entry name" value="Acyl-CoA N-acyltransferases (Nat)"/>
    <property type="match status" value="1"/>
</dbReference>
<gene>
    <name evidence="2" type="ORF">RAK27_17010</name>
</gene>
<dbReference type="PANTHER" id="PTHR43451">
    <property type="entry name" value="ACETYLTRANSFERASE (GNAT) FAMILY PROTEIN"/>
    <property type="match status" value="1"/>
</dbReference>
<dbReference type="EC" id="2.3.1.-" evidence="2"/>
<dbReference type="GO" id="GO:0016747">
    <property type="term" value="F:acyltransferase activity, transferring groups other than amino-acyl groups"/>
    <property type="evidence" value="ECO:0007669"/>
    <property type="project" value="InterPro"/>
</dbReference>
<dbReference type="PROSITE" id="PS51186">
    <property type="entry name" value="GNAT"/>
    <property type="match status" value="1"/>
</dbReference>
<dbReference type="EMBL" id="JAVBVO010000005">
    <property type="protein sequence ID" value="MDZ5760341.1"/>
    <property type="molecule type" value="Genomic_DNA"/>
</dbReference>
<dbReference type="Proteomes" id="UP001290462">
    <property type="component" value="Unassembled WGS sequence"/>
</dbReference>
<evidence type="ECO:0000259" key="1">
    <source>
        <dbReference type="PROSITE" id="PS51186"/>
    </source>
</evidence>
<dbReference type="Pfam" id="PF13673">
    <property type="entry name" value="Acetyltransf_10"/>
    <property type="match status" value="1"/>
</dbReference>
<dbReference type="PANTHER" id="PTHR43451:SF1">
    <property type="entry name" value="ACETYLTRANSFERASE"/>
    <property type="match status" value="1"/>
</dbReference>
<feature type="domain" description="N-acetyltransferase" evidence="1">
    <location>
        <begin position="4"/>
        <end position="161"/>
    </location>
</feature>
<evidence type="ECO:0000313" key="3">
    <source>
        <dbReference type="Proteomes" id="UP001290462"/>
    </source>
</evidence>
<keyword evidence="2" id="KW-0808">Transferase</keyword>
<organism evidence="2 3">
    <name type="scientific">Carnobacterium maltaromaticum</name>
    <name type="common">Carnobacterium piscicola</name>
    <dbReference type="NCBI Taxonomy" id="2751"/>
    <lineage>
        <taxon>Bacteria</taxon>
        <taxon>Bacillati</taxon>
        <taxon>Bacillota</taxon>
        <taxon>Bacilli</taxon>
        <taxon>Lactobacillales</taxon>
        <taxon>Carnobacteriaceae</taxon>
        <taxon>Carnobacterium</taxon>
    </lineage>
</organism>
<accession>A0AAW9KB32</accession>
<dbReference type="InterPro" id="IPR052564">
    <property type="entry name" value="N-acetyltrans/Recomb-assoc"/>
</dbReference>
<keyword evidence="2" id="KW-0012">Acyltransferase</keyword>
<name>A0AAW9KB32_CARML</name>
<sequence>MEEIQIEKFQKKDICEIIELFYRTIESVNNQDYTKDQILAWQGKEHEAKRKREWSDKLRSSQTYLARNSKNQLVGFLEFTQLNELNLFFVHHDYQRKGIGTQLFLYLMKELKKKSSEKITANVSITARPFFESLGFISIKEQVVQLNGQEFINYKMEKSLNKN</sequence>
<dbReference type="Gene3D" id="3.40.630.30">
    <property type="match status" value="1"/>
</dbReference>
<reference evidence="2" key="1">
    <citation type="submission" date="2023-08" db="EMBL/GenBank/DDBJ databases">
        <title>Genomic characterization of piscicolin 126 produced by Carnobacterium maltaromaticum CM22 strain isolated from salmon (Salmo salar).</title>
        <authorList>
            <person name="Gonzalez-Gragera E."/>
            <person name="Garcia-Lopez J.D."/>
            <person name="Teso-Perez C."/>
            <person name="Gimenez-Hernandez I."/>
            <person name="Peralta-Sanchez J.M."/>
            <person name="Valdivia E."/>
            <person name="Montalban-Lopez M."/>
            <person name="Martin-Platero A.M."/>
            <person name="Banos A."/>
            <person name="Martinez-Bueno M."/>
        </authorList>
    </citation>
    <scope>NUCLEOTIDE SEQUENCE</scope>
    <source>
        <strain evidence="2">CM22</strain>
    </source>
</reference>
<comment type="caution">
    <text evidence="2">The sequence shown here is derived from an EMBL/GenBank/DDBJ whole genome shotgun (WGS) entry which is preliminary data.</text>
</comment>
<dbReference type="RefSeq" id="WP_201730976.1">
    <property type="nucleotide sequence ID" value="NZ_CAJGUR010000023.1"/>
</dbReference>